<dbReference type="InterPro" id="IPR048254">
    <property type="entry name" value="CDP_ALCOHOL_P_TRANSF_CS"/>
</dbReference>
<feature type="transmembrane region" description="Helical" evidence="3">
    <location>
        <begin position="65"/>
        <end position="85"/>
    </location>
</feature>
<dbReference type="STRING" id="1480694.DC28_02080"/>
<dbReference type="EMBL" id="JNUP01000001">
    <property type="protein sequence ID" value="KGE73983.1"/>
    <property type="molecule type" value="Genomic_DNA"/>
</dbReference>
<dbReference type="GO" id="GO:0016780">
    <property type="term" value="F:phosphotransferase activity, for other substituted phosphate groups"/>
    <property type="evidence" value="ECO:0007669"/>
    <property type="project" value="InterPro"/>
</dbReference>
<dbReference type="PROSITE" id="PS00379">
    <property type="entry name" value="CDP_ALCOHOL_P_TRANSF"/>
    <property type="match status" value="1"/>
</dbReference>
<keyword evidence="3" id="KW-0812">Transmembrane</keyword>
<feature type="transmembrane region" description="Helical" evidence="3">
    <location>
        <begin position="121"/>
        <end position="153"/>
    </location>
</feature>
<sequence>MHKRALLQLPDILSFSRLFWGGLVLALVETHNTVSAFIVFCIACGSDVLDGYLARKLGVNNRWGWLIDAGSDFAFVLTILLYFTVKGSVPASLIVIVTSSFCLFASSGLTARSSYDRLGKYIGLICFVYSGALILAAGTTLCMVLAGVTQIYICTSFLCKTGNAIKNFRLRMNQGQL</sequence>
<evidence type="ECO:0000313" key="5">
    <source>
        <dbReference type="Proteomes" id="UP000029692"/>
    </source>
</evidence>
<gene>
    <name evidence="4" type="ORF">DC28_02080</name>
</gene>
<evidence type="ECO:0000256" key="1">
    <source>
        <dbReference type="ARBA" id="ARBA00022679"/>
    </source>
</evidence>
<accession>A0A098R2T7</accession>
<dbReference type="Pfam" id="PF01066">
    <property type="entry name" value="CDP-OH_P_transf"/>
    <property type="match status" value="1"/>
</dbReference>
<feature type="transmembrane region" description="Helical" evidence="3">
    <location>
        <begin position="91"/>
        <end position="109"/>
    </location>
</feature>
<protein>
    <recommendedName>
        <fullName evidence="6">CDP-alcohol phosphatidyltransferase</fullName>
    </recommendedName>
</protein>
<dbReference type="InterPro" id="IPR000462">
    <property type="entry name" value="CDP-OH_P_trans"/>
</dbReference>
<proteinExistence type="inferred from homology"/>
<evidence type="ECO:0008006" key="6">
    <source>
        <dbReference type="Google" id="ProtNLM"/>
    </source>
</evidence>
<keyword evidence="1 2" id="KW-0808">Transferase</keyword>
<dbReference type="InterPro" id="IPR043130">
    <property type="entry name" value="CDP-OH_PTrfase_TM_dom"/>
</dbReference>
<comment type="similarity">
    <text evidence="2">Belongs to the CDP-alcohol phosphatidyltransferase class-I family.</text>
</comment>
<evidence type="ECO:0000313" key="4">
    <source>
        <dbReference type="EMBL" id="KGE73983.1"/>
    </source>
</evidence>
<name>A0A098R2T7_9SPIO</name>
<keyword evidence="5" id="KW-1185">Reference proteome</keyword>
<dbReference type="GO" id="GO:0008654">
    <property type="term" value="P:phospholipid biosynthetic process"/>
    <property type="evidence" value="ECO:0007669"/>
    <property type="project" value="InterPro"/>
</dbReference>
<reference evidence="4 5" key="1">
    <citation type="submission" date="2014-05" db="EMBL/GenBank/DDBJ databases">
        <title>De novo Genome Sequence of Spirocheata sp.</title>
        <authorList>
            <person name="Shivani Y."/>
            <person name="Subhash Y."/>
            <person name="Tushar L."/>
            <person name="Sasikala C."/>
            <person name="Ramana C.V."/>
        </authorList>
    </citation>
    <scope>NUCLEOTIDE SEQUENCE [LARGE SCALE GENOMIC DNA]</scope>
    <source>
        <strain evidence="4 5">JC230</strain>
    </source>
</reference>
<comment type="caution">
    <text evidence="4">The sequence shown here is derived from an EMBL/GenBank/DDBJ whole genome shotgun (WGS) entry which is preliminary data.</text>
</comment>
<dbReference type="AlphaFoldDB" id="A0A098R2T7"/>
<dbReference type="Proteomes" id="UP000029692">
    <property type="component" value="Unassembled WGS sequence"/>
</dbReference>
<evidence type="ECO:0000256" key="2">
    <source>
        <dbReference type="RuleBase" id="RU003750"/>
    </source>
</evidence>
<organism evidence="4 5">
    <name type="scientific">Spirochaeta lutea</name>
    <dbReference type="NCBI Taxonomy" id="1480694"/>
    <lineage>
        <taxon>Bacteria</taxon>
        <taxon>Pseudomonadati</taxon>
        <taxon>Spirochaetota</taxon>
        <taxon>Spirochaetia</taxon>
        <taxon>Spirochaetales</taxon>
        <taxon>Spirochaetaceae</taxon>
        <taxon>Spirochaeta</taxon>
    </lineage>
</organism>
<evidence type="ECO:0000256" key="3">
    <source>
        <dbReference type="SAM" id="Phobius"/>
    </source>
</evidence>
<dbReference type="RefSeq" id="WP_037544497.1">
    <property type="nucleotide sequence ID" value="NZ_JNUP01000001.1"/>
</dbReference>
<dbReference type="Gene3D" id="1.20.120.1760">
    <property type="match status" value="1"/>
</dbReference>
<keyword evidence="3" id="KW-0472">Membrane</keyword>
<keyword evidence="3" id="KW-1133">Transmembrane helix</keyword>
<dbReference type="GO" id="GO:0016020">
    <property type="term" value="C:membrane"/>
    <property type="evidence" value="ECO:0007669"/>
    <property type="project" value="InterPro"/>
</dbReference>